<dbReference type="GO" id="GO:0006310">
    <property type="term" value="P:DNA recombination"/>
    <property type="evidence" value="ECO:0007669"/>
    <property type="project" value="UniProtKB-KW"/>
</dbReference>
<dbReference type="Gene3D" id="1.10.150.130">
    <property type="match status" value="1"/>
</dbReference>
<feature type="domain" description="Tyr recombinase" evidence="6">
    <location>
        <begin position="208"/>
        <end position="402"/>
    </location>
</feature>
<name>A0A4U6DCS1_9BACT</name>
<evidence type="ECO:0000313" key="9">
    <source>
        <dbReference type="Proteomes" id="UP000304900"/>
    </source>
</evidence>
<dbReference type="Pfam" id="PF13102">
    <property type="entry name" value="Phage_int_SAM_5"/>
    <property type="match status" value="1"/>
</dbReference>
<dbReference type="InterPro" id="IPR044068">
    <property type="entry name" value="CB"/>
</dbReference>
<dbReference type="EMBL" id="SZVO01000001">
    <property type="protein sequence ID" value="TKT94167.1"/>
    <property type="molecule type" value="Genomic_DNA"/>
</dbReference>
<comment type="similarity">
    <text evidence="1">Belongs to the 'phage' integrase family.</text>
</comment>
<evidence type="ECO:0000256" key="4">
    <source>
        <dbReference type="ARBA" id="ARBA00023172"/>
    </source>
</evidence>
<feature type="domain" description="Core-binding (CB)" evidence="7">
    <location>
        <begin position="103"/>
        <end position="184"/>
    </location>
</feature>
<keyword evidence="2" id="KW-0229">DNA integration</keyword>
<dbReference type="InterPro" id="IPR025269">
    <property type="entry name" value="SAM-like_dom"/>
</dbReference>
<dbReference type="PROSITE" id="PS51898">
    <property type="entry name" value="TYR_RECOMBINASE"/>
    <property type="match status" value="1"/>
</dbReference>
<accession>A0A4U6DCS1</accession>
<dbReference type="SUPFAM" id="SSF56349">
    <property type="entry name" value="DNA breaking-rejoining enzymes"/>
    <property type="match status" value="1"/>
</dbReference>
<evidence type="ECO:0000256" key="5">
    <source>
        <dbReference type="PROSITE-ProRule" id="PRU01248"/>
    </source>
</evidence>
<dbReference type="Pfam" id="PF00589">
    <property type="entry name" value="Phage_integrase"/>
    <property type="match status" value="1"/>
</dbReference>
<sequence>MGISKPTFLVVLDDRREKSDGTFPLKLRVTYDRKRKYINIGIDLSKEDFNKINTSKLNHLKDAKVKIKLLETKAENIYKGMTDFSITAFETLLLEKPEEIKPSDVYSLLSKYISQLKSEDRHSTASSYECALNSLKKFKTKLNFEEITPEFLNAYERFMVSDGKSLTTVGIYLRSLRTVYNQAIESKLIKQEFYPFKKSKFQIPAGRNIKKALILSDIEKIFSYQTVEGSGMDKAKDFWIFSYLCNGLNLKDICKIRYKDIDGDNLTVVRSKTKRSTKANQKLISIHLTDYSKAIIKKWSQKEVSPLTYIFPILPENVSAKRERELVQYLTKTVNKHMKAIGKVLEIAKPITSYTARHSFSTVLKRSGAPLEYISESLGHSSFQTTENYLDSFENESRKQYSNLLTKFDGNK</sequence>
<dbReference type="AlphaFoldDB" id="A0A4U6DCS1"/>
<evidence type="ECO:0000256" key="2">
    <source>
        <dbReference type="ARBA" id="ARBA00022908"/>
    </source>
</evidence>
<dbReference type="GO" id="GO:0015074">
    <property type="term" value="P:DNA integration"/>
    <property type="evidence" value="ECO:0007669"/>
    <property type="project" value="UniProtKB-KW"/>
</dbReference>
<evidence type="ECO:0000259" key="7">
    <source>
        <dbReference type="PROSITE" id="PS51900"/>
    </source>
</evidence>
<dbReference type="InterPro" id="IPR013762">
    <property type="entry name" value="Integrase-like_cat_sf"/>
</dbReference>
<evidence type="ECO:0000259" key="6">
    <source>
        <dbReference type="PROSITE" id="PS51898"/>
    </source>
</evidence>
<reference evidence="8 9" key="1">
    <citation type="submission" date="2019-05" db="EMBL/GenBank/DDBJ databases">
        <title>Dyadobacter AR-3-8 sp. nov., isolated from arctic soil.</title>
        <authorList>
            <person name="Chaudhary D.K."/>
        </authorList>
    </citation>
    <scope>NUCLEOTIDE SEQUENCE [LARGE SCALE GENOMIC DNA]</scope>
    <source>
        <strain evidence="8 9">AR-3-8</strain>
    </source>
</reference>
<dbReference type="OrthoDB" id="1094492at2"/>
<gene>
    <name evidence="8" type="ORF">FDK13_02855</name>
</gene>
<dbReference type="RefSeq" id="WP_137338456.1">
    <property type="nucleotide sequence ID" value="NZ_SZVO01000001.1"/>
</dbReference>
<dbReference type="InterPro" id="IPR002104">
    <property type="entry name" value="Integrase_catalytic"/>
</dbReference>
<dbReference type="InterPro" id="IPR010998">
    <property type="entry name" value="Integrase_recombinase_N"/>
</dbReference>
<dbReference type="InterPro" id="IPR035386">
    <property type="entry name" value="Arm-DNA-bind_5"/>
</dbReference>
<organism evidence="8 9">
    <name type="scientific">Dyadobacter frigoris</name>
    <dbReference type="NCBI Taxonomy" id="2576211"/>
    <lineage>
        <taxon>Bacteria</taxon>
        <taxon>Pseudomonadati</taxon>
        <taxon>Bacteroidota</taxon>
        <taxon>Cytophagia</taxon>
        <taxon>Cytophagales</taxon>
        <taxon>Spirosomataceae</taxon>
        <taxon>Dyadobacter</taxon>
    </lineage>
</organism>
<evidence type="ECO:0000256" key="1">
    <source>
        <dbReference type="ARBA" id="ARBA00008857"/>
    </source>
</evidence>
<evidence type="ECO:0000313" key="8">
    <source>
        <dbReference type="EMBL" id="TKT94167.1"/>
    </source>
</evidence>
<keyword evidence="4" id="KW-0233">DNA recombination</keyword>
<proteinExistence type="inferred from homology"/>
<keyword evidence="3 5" id="KW-0238">DNA-binding</keyword>
<dbReference type="PANTHER" id="PTHR30349">
    <property type="entry name" value="PHAGE INTEGRASE-RELATED"/>
    <property type="match status" value="1"/>
</dbReference>
<dbReference type="PANTHER" id="PTHR30349:SF64">
    <property type="entry name" value="PROPHAGE INTEGRASE INTD-RELATED"/>
    <property type="match status" value="1"/>
</dbReference>
<comment type="caution">
    <text evidence="8">The sequence shown here is derived from an EMBL/GenBank/DDBJ whole genome shotgun (WGS) entry which is preliminary data.</text>
</comment>
<dbReference type="Gene3D" id="1.10.443.10">
    <property type="entry name" value="Intergrase catalytic core"/>
    <property type="match status" value="1"/>
</dbReference>
<dbReference type="InterPro" id="IPR050090">
    <property type="entry name" value="Tyrosine_recombinase_XerCD"/>
</dbReference>
<evidence type="ECO:0000256" key="3">
    <source>
        <dbReference type="ARBA" id="ARBA00023125"/>
    </source>
</evidence>
<protein>
    <submittedName>
        <fullName evidence="8">Site-specific integrase</fullName>
    </submittedName>
</protein>
<dbReference type="InterPro" id="IPR011010">
    <property type="entry name" value="DNA_brk_join_enz"/>
</dbReference>
<dbReference type="PROSITE" id="PS51900">
    <property type="entry name" value="CB"/>
    <property type="match status" value="1"/>
</dbReference>
<dbReference type="Pfam" id="PF17293">
    <property type="entry name" value="Arm-DNA-bind_5"/>
    <property type="match status" value="1"/>
</dbReference>
<keyword evidence="9" id="KW-1185">Reference proteome</keyword>
<dbReference type="Proteomes" id="UP000304900">
    <property type="component" value="Unassembled WGS sequence"/>
</dbReference>
<dbReference type="GO" id="GO:0003677">
    <property type="term" value="F:DNA binding"/>
    <property type="evidence" value="ECO:0007669"/>
    <property type="project" value="UniProtKB-UniRule"/>
</dbReference>